<gene>
    <name evidence="2" type="ORF">O181_022043</name>
</gene>
<evidence type="ECO:0000313" key="2">
    <source>
        <dbReference type="EMBL" id="MBW0482328.1"/>
    </source>
</evidence>
<feature type="compositionally biased region" description="Pro residues" evidence="1">
    <location>
        <begin position="1"/>
        <end position="11"/>
    </location>
</feature>
<name>A0A9Q3CEG2_9BASI</name>
<reference evidence="2" key="1">
    <citation type="submission" date="2021-03" db="EMBL/GenBank/DDBJ databases">
        <title>Draft genome sequence of rust myrtle Austropuccinia psidii MF-1, a brazilian biotype.</title>
        <authorList>
            <person name="Quecine M.C."/>
            <person name="Pachon D.M.R."/>
            <person name="Bonatelli M.L."/>
            <person name="Correr F.H."/>
            <person name="Franceschini L.M."/>
            <person name="Leite T.F."/>
            <person name="Margarido G.R.A."/>
            <person name="Almeida C.A."/>
            <person name="Ferrarezi J.A."/>
            <person name="Labate C.A."/>
        </authorList>
    </citation>
    <scope>NUCLEOTIDE SEQUENCE</scope>
    <source>
        <strain evidence="2">MF-1</strain>
    </source>
</reference>
<dbReference type="OrthoDB" id="2506989at2759"/>
<evidence type="ECO:0000256" key="1">
    <source>
        <dbReference type="SAM" id="MobiDB-lite"/>
    </source>
</evidence>
<protein>
    <submittedName>
        <fullName evidence="2">Uncharacterized protein</fullName>
    </submittedName>
</protein>
<dbReference type="AlphaFoldDB" id="A0A9Q3CEG2"/>
<comment type="caution">
    <text evidence="2">The sequence shown here is derived from an EMBL/GenBank/DDBJ whole genome shotgun (WGS) entry which is preliminary data.</text>
</comment>
<accession>A0A9Q3CEG2</accession>
<sequence length="103" mass="11958">MPHSLNPPFPRDPYETPLSPSPHIFPETFKITHEGMQAVNFGTLGWFSNKEINLLKNLITLRQKAIAFCEEERGVLKSSYGKPYKIPEILHESWWKKLILIPK</sequence>
<feature type="region of interest" description="Disordered" evidence="1">
    <location>
        <begin position="1"/>
        <end position="21"/>
    </location>
</feature>
<organism evidence="2 3">
    <name type="scientific">Austropuccinia psidii MF-1</name>
    <dbReference type="NCBI Taxonomy" id="1389203"/>
    <lineage>
        <taxon>Eukaryota</taxon>
        <taxon>Fungi</taxon>
        <taxon>Dikarya</taxon>
        <taxon>Basidiomycota</taxon>
        <taxon>Pucciniomycotina</taxon>
        <taxon>Pucciniomycetes</taxon>
        <taxon>Pucciniales</taxon>
        <taxon>Sphaerophragmiaceae</taxon>
        <taxon>Austropuccinia</taxon>
    </lineage>
</organism>
<evidence type="ECO:0000313" key="3">
    <source>
        <dbReference type="Proteomes" id="UP000765509"/>
    </source>
</evidence>
<dbReference type="Proteomes" id="UP000765509">
    <property type="component" value="Unassembled WGS sequence"/>
</dbReference>
<keyword evidence="3" id="KW-1185">Reference proteome</keyword>
<proteinExistence type="predicted"/>
<dbReference type="EMBL" id="AVOT02006739">
    <property type="protein sequence ID" value="MBW0482328.1"/>
    <property type="molecule type" value="Genomic_DNA"/>
</dbReference>